<feature type="transmembrane region" description="Helical" evidence="17">
    <location>
        <begin position="148"/>
        <end position="167"/>
    </location>
</feature>
<evidence type="ECO:0000256" key="4">
    <source>
        <dbReference type="ARBA" id="ARBA00022568"/>
    </source>
</evidence>
<dbReference type="InterPro" id="IPR023299">
    <property type="entry name" value="ATPase_P-typ_cyto_dom_N"/>
</dbReference>
<dbReference type="SUPFAM" id="SSF81665">
    <property type="entry name" value="Calcium ATPase, transmembrane domain M"/>
    <property type="match status" value="1"/>
</dbReference>
<keyword evidence="3 17" id="KW-0813">Transport</keyword>
<evidence type="ECO:0000256" key="3">
    <source>
        <dbReference type="ARBA" id="ARBA00022448"/>
    </source>
</evidence>
<dbReference type="GO" id="GO:0005886">
    <property type="term" value="C:plasma membrane"/>
    <property type="evidence" value="ECO:0007669"/>
    <property type="project" value="TreeGrafter"/>
</dbReference>
<dbReference type="InterPro" id="IPR006068">
    <property type="entry name" value="ATPase_P-typ_cation-transptr_C"/>
</dbReference>
<comment type="caution">
    <text evidence="17">Lacks conserved residue(s) required for the propagation of feature annotation.</text>
</comment>
<dbReference type="Pfam" id="PF00689">
    <property type="entry name" value="Cation_ATPase_C"/>
    <property type="match status" value="1"/>
</dbReference>
<keyword evidence="11" id="KW-0112">Calmodulin-binding</keyword>
<dbReference type="GO" id="GO:0005516">
    <property type="term" value="F:calmodulin binding"/>
    <property type="evidence" value="ECO:0007669"/>
    <property type="project" value="UniProtKB-KW"/>
</dbReference>
<evidence type="ECO:0000259" key="20">
    <source>
        <dbReference type="Pfam" id="PF00690"/>
    </source>
</evidence>
<reference evidence="21 22" key="1">
    <citation type="submission" date="2021-09" db="EMBL/GenBank/DDBJ databases">
        <title>Genomic insights and catalytic innovation underlie evolution of tropane alkaloids biosynthesis.</title>
        <authorList>
            <person name="Wang Y.-J."/>
            <person name="Tian T."/>
            <person name="Huang J.-P."/>
            <person name="Huang S.-X."/>
        </authorList>
    </citation>
    <scope>NUCLEOTIDE SEQUENCE [LARGE SCALE GENOMIC DNA]</scope>
    <source>
        <strain evidence="21">KIB-2018</strain>
        <tissue evidence="21">Leaf</tissue>
    </source>
</reference>
<dbReference type="SUPFAM" id="SSF56784">
    <property type="entry name" value="HAD-like"/>
    <property type="match status" value="1"/>
</dbReference>
<keyword evidence="9 17" id="KW-0067">ATP-binding</keyword>
<feature type="transmembrane region" description="Helical" evidence="17">
    <location>
        <begin position="376"/>
        <end position="398"/>
    </location>
</feature>
<keyword evidence="13 17" id="KW-1133">Transmembrane helix</keyword>
<proteinExistence type="inferred from homology"/>
<dbReference type="InterPro" id="IPR008250">
    <property type="entry name" value="ATPase_P-typ_transduc_dom_A_sf"/>
</dbReference>
<evidence type="ECO:0000256" key="16">
    <source>
        <dbReference type="ARBA" id="ARBA00048694"/>
    </source>
</evidence>
<comment type="subcellular location">
    <subcellularLocation>
        <location evidence="1 17">Membrane</location>
        <topology evidence="1 17">Multi-pass membrane protein</topology>
    </subcellularLocation>
</comment>
<dbReference type="InterPro" id="IPR036412">
    <property type="entry name" value="HAD-like_sf"/>
</dbReference>
<name>A0AAV8T2Z7_9ROSI</name>
<dbReference type="FunFam" id="1.20.1110.10:FF:000039">
    <property type="entry name" value="Calcium-transporting ATPase"/>
    <property type="match status" value="1"/>
</dbReference>
<organism evidence="21 22">
    <name type="scientific">Erythroxylum novogranatense</name>
    <dbReference type="NCBI Taxonomy" id="1862640"/>
    <lineage>
        <taxon>Eukaryota</taxon>
        <taxon>Viridiplantae</taxon>
        <taxon>Streptophyta</taxon>
        <taxon>Embryophyta</taxon>
        <taxon>Tracheophyta</taxon>
        <taxon>Spermatophyta</taxon>
        <taxon>Magnoliopsida</taxon>
        <taxon>eudicotyledons</taxon>
        <taxon>Gunneridae</taxon>
        <taxon>Pentapetalae</taxon>
        <taxon>rosids</taxon>
        <taxon>fabids</taxon>
        <taxon>Malpighiales</taxon>
        <taxon>Erythroxylaceae</taxon>
        <taxon>Erythroxylum</taxon>
    </lineage>
</organism>
<dbReference type="PANTHER" id="PTHR24093:SF509">
    <property type="entry name" value="CALCIUM-TRANSPORTING ATPASE"/>
    <property type="match status" value="1"/>
</dbReference>
<evidence type="ECO:0000256" key="12">
    <source>
        <dbReference type="ARBA" id="ARBA00022967"/>
    </source>
</evidence>
<evidence type="ECO:0000256" key="10">
    <source>
        <dbReference type="ARBA" id="ARBA00022842"/>
    </source>
</evidence>
<dbReference type="GO" id="GO:0005388">
    <property type="term" value="F:P-type calcium transporter activity"/>
    <property type="evidence" value="ECO:0007669"/>
    <property type="project" value="UniProtKB-EC"/>
</dbReference>
<dbReference type="InterPro" id="IPR006408">
    <property type="entry name" value="P-type_ATPase_IIB"/>
</dbReference>
<evidence type="ECO:0000256" key="9">
    <source>
        <dbReference type="ARBA" id="ARBA00022840"/>
    </source>
</evidence>
<dbReference type="AlphaFoldDB" id="A0AAV8T2Z7"/>
<evidence type="ECO:0000256" key="11">
    <source>
        <dbReference type="ARBA" id="ARBA00022860"/>
    </source>
</evidence>
<dbReference type="Pfam" id="PF00690">
    <property type="entry name" value="Cation_ATPase_N"/>
    <property type="match status" value="1"/>
</dbReference>
<keyword evidence="4 17" id="KW-0109">Calcium transport</keyword>
<dbReference type="NCBIfam" id="TIGR01494">
    <property type="entry name" value="ATPase_P-type"/>
    <property type="match status" value="1"/>
</dbReference>
<keyword evidence="10" id="KW-0460">Magnesium</keyword>
<sequence length="1002" mass="111043">MHLDRKDVMKPRQPSCWRVFTAIFFTRVLVAMSKKGLRKQKSLSHSLSSVSIDVHDEIVDTNHTSSTSGVDQITLACLVKEKNSGLLSQLGGVEQIVAALNSHITKGISGGNKDLEHRREVFGVNTYQKRAVKTCISFFLQAIKDKTIVILLVCAMISFGFDIKQYGLKHSCYGGISNIFAVVLIAVVSSVSKFRLSTQFRKHSYDTSQINVQVIRDGKCHWVAISDVVVGDVILLKIGDRVPANGLFLHGYSLKLDEYSLSGDQNHEVAVNCSDNPFLHAGAEVIDGFGFMLVTSVGEKITSSTFREMEEEAPFQEYINKLTSQIKKIGAGAAAIIFTLALVYYFTGSTKDASGKPEFIRSKTNLGNILQSIVNLINAAVNIVEVTIPEGLLLALALNLTYSMKLMTNDHIMIRKLSACETINSATTICTDITGTLTMNQMKVTEVWLGKEKVVDDFPREITSQAFQLLQEGVALNTTSFVNKQNSALDLEIFGCPTEKALLSWAKADLGVNIDAVKQYCEVVHLEVFKSDKKWSGVLIRKNHEKAIQTHLKGAAEIILSMCSNYYDSNGEKEMSREEKSEFELIIRSMATKGLRCIAFAHKKVAEVPNDQQVEEAGLTLLGLVGLENQLQPGVREAVESCKKAGLKFIMITGDNIHTARAIAFECKILDPEEFIDSEAVIEGVQFRNYLPEERNEKIDRIRVMARSSPSDKSFMVQCLKERGHVVAVTGKGMIGAFALKNADIGLSMGTQGADVGKESSDMIILDNNFASVVTILRWGRCLYENIQKLIQFQLTVIATALLVTSIGFSASGQTPLTTVQLLWLNIIMETLAALALATNKPSKEAMTKPPVPPSQPLISDIMWRNILTQSLYQVIVLLTIEFRGCSIFSVGEKAKNTLVFNMFILFQVFNVLNARMVEQKRMFKGIEKNKLVLLVVVILQVAMVELLNKVANTEKLNWTQWSACMSIAAFSCVIAYLVKWIPPTLFPINKFLGQSIFHYIL</sequence>
<feature type="domain" description="P-type ATPase A" evidence="18">
    <location>
        <begin position="208"/>
        <end position="302"/>
    </location>
</feature>
<feature type="transmembrane region" description="Helical" evidence="17">
    <location>
        <begin position="930"/>
        <end position="948"/>
    </location>
</feature>
<keyword evidence="15 17" id="KW-0472">Membrane</keyword>
<dbReference type="GO" id="GO:0005524">
    <property type="term" value="F:ATP binding"/>
    <property type="evidence" value="ECO:0007669"/>
    <property type="project" value="UniProtKB-KW"/>
</dbReference>
<dbReference type="GO" id="GO:0016887">
    <property type="term" value="F:ATP hydrolysis activity"/>
    <property type="evidence" value="ECO:0007669"/>
    <property type="project" value="InterPro"/>
</dbReference>
<dbReference type="PANTHER" id="PTHR24093">
    <property type="entry name" value="CATION TRANSPORTING ATPASE"/>
    <property type="match status" value="1"/>
</dbReference>
<keyword evidence="7 17" id="KW-0547">Nucleotide-binding</keyword>
<dbReference type="PRINTS" id="PR00119">
    <property type="entry name" value="CATATPASE"/>
</dbReference>
<dbReference type="Proteomes" id="UP001159364">
    <property type="component" value="Linkage Group LG07"/>
</dbReference>
<comment type="similarity">
    <text evidence="2 17">Belongs to the cation transport ATPase (P-type) (TC 3.A.3) family. Type IIB subfamily.</text>
</comment>
<dbReference type="SUPFAM" id="SSF81653">
    <property type="entry name" value="Calcium ATPase, transduction domain A"/>
    <property type="match status" value="1"/>
</dbReference>
<dbReference type="InterPro" id="IPR059000">
    <property type="entry name" value="ATPase_P-type_domA"/>
</dbReference>
<feature type="transmembrane region" description="Helical" evidence="17">
    <location>
        <begin position="329"/>
        <end position="347"/>
    </location>
</feature>
<dbReference type="NCBIfam" id="TIGR01517">
    <property type="entry name" value="ATPase-IIB_Ca"/>
    <property type="match status" value="1"/>
</dbReference>
<evidence type="ECO:0000259" key="18">
    <source>
        <dbReference type="Pfam" id="PF00122"/>
    </source>
</evidence>
<evidence type="ECO:0000256" key="1">
    <source>
        <dbReference type="ARBA" id="ARBA00004141"/>
    </source>
</evidence>
<feature type="transmembrane region" description="Helical" evidence="17">
    <location>
        <begin position="960"/>
        <end position="979"/>
    </location>
</feature>
<comment type="function">
    <text evidence="17">Catalyzes the hydrolysis of ATP coupled with the transport of calcium.</text>
</comment>
<evidence type="ECO:0000256" key="7">
    <source>
        <dbReference type="ARBA" id="ARBA00022741"/>
    </source>
</evidence>
<evidence type="ECO:0000256" key="13">
    <source>
        <dbReference type="ARBA" id="ARBA00022989"/>
    </source>
</evidence>
<keyword evidence="22" id="KW-1185">Reference proteome</keyword>
<accession>A0AAV8T2Z7</accession>
<evidence type="ECO:0000313" key="21">
    <source>
        <dbReference type="EMBL" id="KAJ8760689.1"/>
    </source>
</evidence>
<feature type="transmembrane region" description="Helical" evidence="17">
    <location>
        <begin position="173"/>
        <end position="192"/>
    </location>
</feature>
<feature type="transmembrane region" description="Helical" evidence="17">
    <location>
        <begin position="790"/>
        <end position="809"/>
    </location>
</feature>
<comment type="catalytic activity">
    <reaction evidence="16 17">
        <text>Ca(2+)(in) + ATP + H2O = Ca(2+)(out) + ADP + phosphate + H(+)</text>
        <dbReference type="Rhea" id="RHEA:18105"/>
        <dbReference type="ChEBI" id="CHEBI:15377"/>
        <dbReference type="ChEBI" id="CHEBI:15378"/>
        <dbReference type="ChEBI" id="CHEBI:29108"/>
        <dbReference type="ChEBI" id="CHEBI:30616"/>
        <dbReference type="ChEBI" id="CHEBI:43474"/>
        <dbReference type="ChEBI" id="CHEBI:456216"/>
        <dbReference type="EC" id="7.2.2.10"/>
    </reaction>
</comment>
<evidence type="ECO:0000256" key="15">
    <source>
        <dbReference type="ARBA" id="ARBA00023136"/>
    </source>
</evidence>
<evidence type="ECO:0000256" key="6">
    <source>
        <dbReference type="ARBA" id="ARBA00022723"/>
    </source>
</evidence>
<feature type="domain" description="Cation-transporting P-type ATPase N-terminal" evidence="20">
    <location>
        <begin position="90"/>
        <end position="158"/>
    </location>
</feature>
<gene>
    <name evidence="21" type="ORF">K2173_017697</name>
</gene>
<keyword evidence="14 17" id="KW-0406">Ion transport</keyword>
<dbReference type="InterPro" id="IPR004014">
    <property type="entry name" value="ATPase_P-typ_cation-transptr_N"/>
</dbReference>
<evidence type="ECO:0000256" key="2">
    <source>
        <dbReference type="ARBA" id="ARBA00006124"/>
    </source>
</evidence>
<feature type="transmembrane region" description="Helical" evidence="17">
    <location>
        <begin position="821"/>
        <end position="839"/>
    </location>
</feature>
<dbReference type="InterPro" id="IPR023214">
    <property type="entry name" value="HAD_sf"/>
</dbReference>
<keyword evidence="6" id="KW-0479">Metal-binding</keyword>
<keyword evidence="8 17" id="KW-0106">Calcium</keyword>
<protein>
    <recommendedName>
        <fullName evidence="17">Calcium-transporting ATPase</fullName>
        <ecNumber evidence="17">7.2.2.10</ecNumber>
    </recommendedName>
</protein>
<feature type="domain" description="Cation-transporting P-type ATPase C-terminal" evidence="19">
    <location>
        <begin position="815"/>
        <end position="982"/>
    </location>
</feature>
<keyword evidence="12" id="KW-1278">Translocase</keyword>
<evidence type="ECO:0000256" key="8">
    <source>
        <dbReference type="ARBA" id="ARBA00022837"/>
    </source>
</evidence>
<evidence type="ECO:0000259" key="19">
    <source>
        <dbReference type="Pfam" id="PF00689"/>
    </source>
</evidence>
<dbReference type="Gene3D" id="1.20.1110.10">
    <property type="entry name" value="Calcium-transporting ATPase, transmembrane domain"/>
    <property type="match status" value="1"/>
</dbReference>
<dbReference type="InterPro" id="IPR023298">
    <property type="entry name" value="ATPase_P-typ_TM_dom_sf"/>
</dbReference>
<evidence type="ECO:0000256" key="17">
    <source>
        <dbReference type="RuleBase" id="RU361146"/>
    </source>
</evidence>
<evidence type="ECO:0000313" key="22">
    <source>
        <dbReference type="Proteomes" id="UP001159364"/>
    </source>
</evidence>
<dbReference type="PRINTS" id="PR00120">
    <property type="entry name" value="HATPASE"/>
</dbReference>
<keyword evidence="5 17" id="KW-0812">Transmembrane</keyword>
<dbReference type="SUPFAM" id="SSF81660">
    <property type="entry name" value="Metal cation-transporting ATPase, ATP-binding domain N"/>
    <property type="match status" value="1"/>
</dbReference>
<dbReference type="Gene3D" id="3.40.1110.10">
    <property type="entry name" value="Calcium-transporting ATPase, cytoplasmic domain N"/>
    <property type="match status" value="1"/>
</dbReference>
<comment type="caution">
    <text evidence="21">The sequence shown here is derived from an EMBL/GenBank/DDBJ whole genome shotgun (WGS) entry which is preliminary data.</text>
</comment>
<dbReference type="EC" id="7.2.2.10" evidence="17"/>
<dbReference type="EMBL" id="JAIWQS010000007">
    <property type="protein sequence ID" value="KAJ8760689.1"/>
    <property type="molecule type" value="Genomic_DNA"/>
</dbReference>
<dbReference type="Gene3D" id="3.40.50.1000">
    <property type="entry name" value="HAD superfamily/HAD-like"/>
    <property type="match status" value="1"/>
</dbReference>
<dbReference type="InterPro" id="IPR001757">
    <property type="entry name" value="P_typ_ATPase"/>
</dbReference>
<evidence type="ECO:0000256" key="5">
    <source>
        <dbReference type="ARBA" id="ARBA00022692"/>
    </source>
</evidence>
<dbReference type="Gene3D" id="2.70.150.10">
    <property type="entry name" value="Calcium-transporting ATPase, cytoplasmic transduction domain A"/>
    <property type="match status" value="1"/>
</dbReference>
<dbReference type="Pfam" id="PF13246">
    <property type="entry name" value="Cation_ATPase"/>
    <property type="match status" value="1"/>
</dbReference>
<evidence type="ECO:0000256" key="14">
    <source>
        <dbReference type="ARBA" id="ARBA00023065"/>
    </source>
</evidence>
<dbReference type="Pfam" id="PF00122">
    <property type="entry name" value="E1-E2_ATPase"/>
    <property type="match status" value="1"/>
</dbReference>
<dbReference type="GO" id="GO:0046872">
    <property type="term" value="F:metal ion binding"/>
    <property type="evidence" value="ECO:0007669"/>
    <property type="project" value="UniProtKB-KW"/>
</dbReference>